<comment type="caution">
    <text evidence="2">The sequence shown here is derived from an EMBL/GenBank/DDBJ whole genome shotgun (WGS) entry which is preliminary data.</text>
</comment>
<feature type="compositionally biased region" description="Low complexity" evidence="1">
    <location>
        <begin position="1"/>
        <end position="15"/>
    </location>
</feature>
<reference evidence="3" key="1">
    <citation type="journal article" date="2014" name="Genome Announc.">
        <title>Genome sequence and annotation of Acremonium chrysogenum, producer of the beta-lactam antibiotic cephalosporin C.</title>
        <authorList>
            <person name="Terfehr D."/>
            <person name="Dahlmann T.A."/>
            <person name="Specht T."/>
            <person name="Zadra I."/>
            <person name="Kuernsteiner H."/>
            <person name="Kueck U."/>
        </authorList>
    </citation>
    <scope>NUCLEOTIDE SEQUENCE [LARGE SCALE GENOMIC DNA]</scope>
    <source>
        <strain evidence="3">ATCC 11550 / CBS 779.69 / DSM 880 / IAM 14645 / JCM 23072 / IMI 49137</strain>
    </source>
</reference>
<feature type="region of interest" description="Disordered" evidence="1">
    <location>
        <begin position="1"/>
        <end position="47"/>
    </location>
</feature>
<dbReference type="AlphaFoldDB" id="A0A086T717"/>
<keyword evidence="3" id="KW-1185">Reference proteome</keyword>
<gene>
    <name evidence="2" type="ORF">ACRE_040350</name>
</gene>
<dbReference type="EMBL" id="JPKY01000036">
    <property type="protein sequence ID" value="KFH45149.1"/>
    <property type="molecule type" value="Genomic_DNA"/>
</dbReference>
<organism evidence="2 3">
    <name type="scientific">Hapsidospora chrysogenum (strain ATCC 11550 / CBS 779.69 / DSM 880 / IAM 14645 / JCM 23072 / IMI 49137)</name>
    <name type="common">Acremonium chrysogenum</name>
    <dbReference type="NCBI Taxonomy" id="857340"/>
    <lineage>
        <taxon>Eukaryota</taxon>
        <taxon>Fungi</taxon>
        <taxon>Dikarya</taxon>
        <taxon>Ascomycota</taxon>
        <taxon>Pezizomycotina</taxon>
        <taxon>Sordariomycetes</taxon>
        <taxon>Hypocreomycetidae</taxon>
        <taxon>Hypocreales</taxon>
        <taxon>Bionectriaceae</taxon>
        <taxon>Hapsidospora</taxon>
    </lineage>
</organism>
<evidence type="ECO:0000313" key="3">
    <source>
        <dbReference type="Proteomes" id="UP000029964"/>
    </source>
</evidence>
<sequence length="281" mass="32306">MVIRPSTSGRSPSRGPLEREEAPSRRFVVDINPQAEPRSRGSPPRQSEYVTVKLPILNQPPYSRGNVTVALEYRIRRRYIAQFLPNATQAIHHGVLDLGSFLHQVLCNNPAEQIRDACIFVCDFISHWARPDREETENLFAEIHEELWSARDRTRAVVDAAVRLLCLCVVLHRRNGLGCAGELRHSVGHLASRLFHRWGPHLSPDQWVALFPALLGITGPDSRGLRDRLYRIWTGFGFHMRQRVVQLLFEKRNSSESAWEDWVLLMDLEYRCSEGTSIFSY</sequence>
<dbReference type="HOGENOM" id="CLU_990341_0_0_1"/>
<evidence type="ECO:0000256" key="1">
    <source>
        <dbReference type="SAM" id="MobiDB-lite"/>
    </source>
</evidence>
<feature type="compositionally biased region" description="Basic and acidic residues" evidence="1">
    <location>
        <begin position="16"/>
        <end position="28"/>
    </location>
</feature>
<protein>
    <submittedName>
        <fullName evidence="2">Uncharacterized protein</fullName>
    </submittedName>
</protein>
<dbReference type="Proteomes" id="UP000029964">
    <property type="component" value="Unassembled WGS sequence"/>
</dbReference>
<name>A0A086T717_HAPC1</name>
<proteinExistence type="predicted"/>
<evidence type="ECO:0000313" key="2">
    <source>
        <dbReference type="EMBL" id="KFH45149.1"/>
    </source>
</evidence>
<accession>A0A086T717</accession>